<protein>
    <submittedName>
        <fullName evidence="1">Uncharacterized protein</fullName>
    </submittedName>
</protein>
<name>A0A426ZUC5_ENSVE</name>
<accession>A0A426ZUC5</accession>
<dbReference type="AlphaFoldDB" id="A0A426ZUC5"/>
<dbReference type="EMBL" id="AMZH03004996">
    <property type="protein sequence ID" value="RRT67562.1"/>
    <property type="molecule type" value="Genomic_DNA"/>
</dbReference>
<proteinExistence type="predicted"/>
<evidence type="ECO:0000313" key="2">
    <source>
        <dbReference type="Proteomes" id="UP000287651"/>
    </source>
</evidence>
<evidence type="ECO:0000313" key="1">
    <source>
        <dbReference type="EMBL" id="RRT67562.1"/>
    </source>
</evidence>
<gene>
    <name evidence="1" type="ORF">B296_00002096</name>
</gene>
<dbReference type="Proteomes" id="UP000287651">
    <property type="component" value="Unassembled WGS sequence"/>
</dbReference>
<organism evidence="1 2">
    <name type="scientific">Ensete ventricosum</name>
    <name type="common">Abyssinian banana</name>
    <name type="synonym">Musa ensete</name>
    <dbReference type="NCBI Taxonomy" id="4639"/>
    <lineage>
        <taxon>Eukaryota</taxon>
        <taxon>Viridiplantae</taxon>
        <taxon>Streptophyta</taxon>
        <taxon>Embryophyta</taxon>
        <taxon>Tracheophyta</taxon>
        <taxon>Spermatophyta</taxon>
        <taxon>Magnoliopsida</taxon>
        <taxon>Liliopsida</taxon>
        <taxon>Zingiberales</taxon>
        <taxon>Musaceae</taxon>
        <taxon>Ensete</taxon>
    </lineage>
</organism>
<reference evidence="1 2" key="1">
    <citation type="journal article" date="2014" name="Agronomy (Basel)">
        <title>A Draft Genome Sequence for Ensete ventricosum, the Drought-Tolerant Tree Against Hunger.</title>
        <authorList>
            <person name="Harrison J."/>
            <person name="Moore K.A."/>
            <person name="Paszkiewicz K."/>
            <person name="Jones T."/>
            <person name="Grant M."/>
            <person name="Ambacheew D."/>
            <person name="Muzemil S."/>
            <person name="Studholme D.J."/>
        </authorList>
    </citation>
    <scope>NUCLEOTIDE SEQUENCE [LARGE SCALE GENOMIC DNA]</scope>
</reference>
<comment type="caution">
    <text evidence="1">The sequence shown here is derived from an EMBL/GenBank/DDBJ whole genome shotgun (WGS) entry which is preliminary data.</text>
</comment>
<sequence length="135" mass="14696">MASRGVTLVLRASWFNRSFWIRAKEIAAKRVYSCRALTSPWISDFRPSMKVSKSCFSNQSSVWLDKCSTLFGGVGCSMGVAAIGGRQGSDVHECCRGGQQRLQRKITASSFLSQGSLLAPIKEDGSERSLLAVKG</sequence>